<reference evidence="3" key="1">
    <citation type="submission" date="2018-09" db="EMBL/GenBank/DDBJ databases">
        <authorList>
            <person name="Tuo L."/>
        </authorList>
    </citation>
    <scope>NUCLEOTIDE SEQUENCE [LARGE SCALE GENOMIC DNA]</scope>
    <source>
        <strain evidence="3">M2BS4Y-1</strain>
    </source>
</reference>
<sequence>MHERRRAFPVRRGTGALRPQAPGQPGRLRGGLAPRRTDPPHAPTSSFLMRDRRVTLDWTRRPQRFFQHLLREQDAVGLDPADLVAEAQSVGATATIAMGGGFSAWYPTRRRSQTINPFMQGDFLGNYLDASARAGLRTFVRMDISKARSAVAEHEDWYVHDAAGELVEVWAMPMICATGPLWQEENFEIVREILSGYRPDGFFYNYFHIARCWCERCRRLVREATGEDVPPKGLRSPAYETWRQRTLADYTHRLQRFIRAHRPEAALVPYHHLRDGWDARAMAAASDIVGVQISNPVIPNPVDPQPVWSHWTTEEALFARALKPDVPPLLIQTTSQFFASRQTAMPSDRLVRNMAEAIAHRAVPAAAANGRLRSGDARFVGALEGFGAYQSRHAGWYEGLESVARIAVVRSPESVAWGPDAARLSDRGPAMGHVAEFRGVVQMLSAARRPFDVLAAGGLCARELERYDLVILPAVSCLGDADVAALDAFAAQRGKTLLATADTGGCDAWGRPRAHPVLTALGALPGQPRDADGAYLSLRRDDLRAAIGGVELLGVAGDFWTPDTPADGDMRLIGPFANNAPEFTVVPSEGREPGLLEGTVGLGHHAWITWRIGGLFARYGSPDHAAVFEALVARCCGPSPIGGSAPATVDFALQSHRDGWLLHLLNGAAPALAPHTRTSSLAGFQIRVRCAATQVVRLDADDAPAAWREGDELVIEIAKLDTFAAMALIPDPTARLPNAAGAPAEER</sequence>
<keyword evidence="3" id="KW-1185">Reference proteome</keyword>
<evidence type="ECO:0000256" key="1">
    <source>
        <dbReference type="SAM" id="MobiDB-lite"/>
    </source>
</evidence>
<name>A0A3A1WJ39_9HYPH</name>
<evidence type="ECO:0000313" key="3">
    <source>
        <dbReference type="Proteomes" id="UP000265750"/>
    </source>
</evidence>
<proteinExistence type="predicted"/>
<dbReference type="InterPro" id="IPR029062">
    <property type="entry name" value="Class_I_gatase-like"/>
</dbReference>
<dbReference type="Proteomes" id="UP000265750">
    <property type="component" value="Unassembled WGS sequence"/>
</dbReference>
<gene>
    <name evidence="2" type="ORF">D3218_13320</name>
</gene>
<dbReference type="OrthoDB" id="7536405at2"/>
<dbReference type="CDD" id="cd03143">
    <property type="entry name" value="A4_beta-galactosidase_middle_domain"/>
    <property type="match status" value="1"/>
</dbReference>
<dbReference type="Gene3D" id="3.20.20.80">
    <property type="entry name" value="Glycosidases"/>
    <property type="match status" value="1"/>
</dbReference>
<accession>A0A3A1WJ39</accession>
<feature type="compositionally biased region" description="Low complexity" evidence="1">
    <location>
        <begin position="18"/>
        <end position="34"/>
    </location>
</feature>
<evidence type="ECO:0000313" key="2">
    <source>
        <dbReference type="EMBL" id="RIY00256.1"/>
    </source>
</evidence>
<dbReference type="EMBL" id="QYRN01000006">
    <property type="protein sequence ID" value="RIY00256.1"/>
    <property type="molecule type" value="Genomic_DNA"/>
</dbReference>
<protein>
    <recommendedName>
        <fullName evidence="4">Beta-galactosidase trimerisation domain-containing protein</fullName>
    </recommendedName>
</protein>
<dbReference type="Gene3D" id="3.40.50.880">
    <property type="match status" value="1"/>
</dbReference>
<dbReference type="InterPro" id="IPR028212">
    <property type="entry name" value="GHL6"/>
</dbReference>
<feature type="region of interest" description="Disordered" evidence="1">
    <location>
        <begin position="1"/>
        <end position="46"/>
    </location>
</feature>
<dbReference type="AlphaFoldDB" id="A0A3A1WJ39"/>
<evidence type="ECO:0008006" key="4">
    <source>
        <dbReference type="Google" id="ProtNLM"/>
    </source>
</evidence>
<dbReference type="Pfam" id="PF14871">
    <property type="entry name" value="GHL6"/>
    <property type="match status" value="1"/>
</dbReference>
<organism evidence="2 3">
    <name type="scientific">Aureimonas flava</name>
    <dbReference type="NCBI Taxonomy" id="2320271"/>
    <lineage>
        <taxon>Bacteria</taxon>
        <taxon>Pseudomonadati</taxon>
        <taxon>Pseudomonadota</taxon>
        <taxon>Alphaproteobacteria</taxon>
        <taxon>Hyphomicrobiales</taxon>
        <taxon>Aurantimonadaceae</taxon>
        <taxon>Aureimonas</taxon>
    </lineage>
</organism>
<comment type="caution">
    <text evidence="2">The sequence shown here is derived from an EMBL/GenBank/DDBJ whole genome shotgun (WGS) entry which is preliminary data.</text>
</comment>